<dbReference type="NCBIfam" id="NF001810">
    <property type="entry name" value="PRK00529.1"/>
    <property type="match status" value="1"/>
</dbReference>
<dbReference type="FunFam" id="2.30.30.30:FF:000003">
    <property type="entry name" value="Elongation factor P"/>
    <property type="match status" value="1"/>
</dbReference>
<dbReference type="FunFam" id="2.40.50.140:FF:000004">
    <property type="entry name" value="Elongation factor P"/>
    <property type="match status" value="1"/>
</dbReference>
<dbReference type="PIRSF" id="PIRSF005901">
    <property type="entry name" value="EF-P"/>
    <property type="match status" value="1"/>
</dbReference>
<dbReference type="SMART" id="SM00841">
    <property type="entry name" value="Elong-fact-P_C"/>
    <property type="match status" value="1"/>
</dbReference>
<dbReference type="InterPro" id="IPR011768">
    <property type="entry name" value="Transl_elongation_fac_P"/>
</dbReference>
<dbReference type="Pfam" id="PF08207">
    <property type="entry name" value="EFP_N"/>
    <property type="match status" value="1"/>
</dbReference>
<comment type="similarity">
    <text evidence="3 7 9">Belongs to the elongation factor P family.</text>
</comment>
<dbReference type="SMART" id="SM01185">
    <property type="entry name" value="EFP"/>
    <property type="match status" value="1"/>
</dbReference>
<dbReference type="PANTHER" id="PTHR30053:SF14">
    <property type="entry name" value="TRANSLATION ELONGATION FACTOR KOW-LIKE DOMAIN-CONTAINING PROTEIN"/>
    <property type="match status" value="1"/>
</dbReference>
<gene>
    <name evidence="7 12" type="primary">efp</name>
    <name evidence="12" type="ORF">DKG75_19620</name>
</gene>
<dbReference type="GO" id="GO:0003746">
    <property type="term" value="F:translation elongation factor activity"/>
    <property type="evidence" value="ECO:0007669"/>
    <property type="project" value="UniProtKB-UniRule"/>
</dbReference>
<sequence>MPKVNANSIRVGNVVEINGKLFAVLKTQMVQPGKGGAFAQFELRGIRDGVKTQERYRSSEQVERVSLEDREYQYLYPEGDNYAFMDIETFEQIIVSGDVIGDPAVWLQEGMVCYIRTYEGSPVAAELPQTVTLKIVEADPVVKGQTASSSFKPAILENGQKILVPPHIESGTRVVVGTADGSYMERAKD</sequence>
<evidence type="ECO:0000256" key="3">
    <source>
        <dbReference type="ARBA" id="ARBA00009479"/>
    </source>
</evidence>
<comment type="pathway">
    <text evidence="2 7">Protein biosynthesis; polypeptide chain elongation.</text>
</comment>
<comment type="subcellular location">
    <subcellularLocation>
        <location evidence="1 7">Cytoplasm</location>
    </subcellularLocation>
</comment>
<evidence type="ECO:0000256" key="9">
    <source>
        <dbReference type="RuleBase" id="RU004389"/>
    </source>
</evidence>
<evidence type="ECO:0000256" key="2">
    <source>
        <dbReference type="ARBA" id="ARBA00004815"/>
    </source>
</evidence>
<dbReference type="Gene3D" id="2.40.50.140">
    <property type="entry name" value="Nucleic acid-binding proteins"/>
    <property type="match status" value="2"/>
</dbReference>
<evidence type="ECO:0000259" key="10">
    <source>
        <dbReference type="SMART" id="SM00841"/>
    </source>
</evidence>
<dbReference type="PANTHER" id="PTHR30053">
    <property type="entry name" value="ELONGATION FACTOR P"/>
    <property type="match status" value="1"/>
</dbReference>
<dbReference type="UniPathway" id="UPA00345"/>
<evidence type="ECO:0000256" key="5">
    <source>
        <dbReference type="ARBA" id="ARBA00022768"/>
    </source>
</evidence>
<dbReference type="RefSeq" id="WP_109922847.1">
    <property type="nucleotide sequence ID" value="NZ_QGLF01000005.1"/>
</dbReference>
<comment type="function">
    <text evidence="7">Involved in peptide bond synthesis. Stimulates efficient translation and peptide-bond synthesis on native or reconstituted 70S ribosomes in vitro. Probably functions indirectly by altering the affinity of the ribosome for aminoacyl-tRNA, thus increasing their reactivity as acceptors for peptidyl transferase.</text>
</comment>
<dbReference type="InterPro" id="IPR015365">
    <property type="entry name" value="Elong-fact-P_C"/>
</dbReference>
<dbReference type="Pfam" id="PF01132">
    <property type="entry name" value="EFP"/>
    <property type="match status" value="1"/>
</dbReference>
<dbReference type="GO" id="GO:0043043">
    <property type="term" value="P:peptide biosynthetic process"/>
    <property type="evidence" value="ECO:0007669"/>
    <property type="project" value="InterPro"/>
</dbReference>
<dbReference type="CDD" id="cd04470">
    <property type="entry name" value="S1_EF-P_repeat_1"/>
    <property type="match status" value="1"/>
</dbReference>
<accession>A0A317E1C7</accession>
<dbReference type="InterPro" id="IPR008991">
    <property type="entry name" value="Translation_prot_SH3-like_sf"/>
</dbReference>
<keyword evidence="4 7" id="KW-0963">Cytoplasm</keyword>
<dbReference type="SUPFAM" id="SSF50249">
    <property type="entry name" value="Nucleic acid-binding proteins"/>
    <property type="match status" value="2"/>
</dbReference>
<keyword evidence="5 7" id="KW-0251">Elongation factor</keyword>
<feature type="domain" description="Translation elongation factor P/YeiP central" evidence="11">
    <location>
        <begin position="69"/>
        <end position="123"/>
    </location>
</feature>
<comment type="caution">
    <text evidence="12">The sequence shown here is derived from an EMBL/GenBank/DDBJ whole genome shotgun (WGS) entry which is preliminary data.</text>
</comment>
<dbReference type="FunFam" id="2.40.50.140:FF:000009">
    <property type="entry name" value="Elongation factor P"/>
    <property type="match status" value="1"/>
</dbReference>
<dbReference type="EMBL" id="QGLF01000005">
    <property type="protein sequence ID" value="PWR19163.1"/>
    <property type="molecule type" value="Genomic_DNA"/>
</dbReference>
<keyword evidence="13" id="KW-1185">Reference proteome</keyword>
<dbReference type="HAMAP" id="MF_00141">
    <property type="entry name" value="EF_P"/>
    <property type="match status" value="1"/>
</dbReference>
<organism evidence="12 13">
    <name type="scientific">Zavarzinia compransoris</name>
    <dbReference type="NCBI Taxonomy" id="1264899"/>
    <lineage>
        <taxon>Bacteria</taxon>
        <taxon>Pseudomonadati</taxon>
        <taxon>Pseudomonadota</taxon>
        <taxon>Alphaproteobacteria</taxon>
        <taxon>Rhodospirillales</taxon>
        <taxon>Zavarziniaceae</taxon>
        <taxon>Zavarzinia</taxon>
    </lineage>
</organism>
<feature type="domain" description="Elongation factor P C-terminal" evidence="10">
    <location>
        <begin position="131"/>
        <end position="186"/>
    </location>
</feature>
<dbReference type="NCBIfam" id="TIGR00038">
    <property type="entry name" value="efp"/>
    <property type="match status" value="1"/>
</dbReference>
<dbReference type="Pfam" id="PF09285">
    <property type="entry name" value="Elong-fact-P_C"/>
    <property type="match status" value="1"/>
</dbReference>
<evidence type="ECO:0000256" key="6">
    <source>
        <dbReference type="ARBA" id="ARBA00022917"/>
    </source>
</evidence>
<dbReference type="AlphaFoldDB" id="A0A317E1C7"/>
<dbReference type="Proteomes" id="UP000246077">
    <property type="component" value="Unassembled WGS sequence"/>
</dbReference>
<dbReference type="PROSITE" id="PS01275">
    <property type="entry name" value="EFP"/>
    <property type="match status" value="1"/>
</dbReference>
<dbReference type="InterPro" id="IPR013852">
    <property type="entry name" value="Transl_elong_P/YeiP_CS"/>
</dbReference>
<dbReference type="GO" id="GO:0005829">
    <property type="term" value="C:cytosol"/>
    <property type="evidence" value="ECO:0007669"/>
    <property type="project" value="UniProtKB-ARBA"/>
</dbReference>
<dbReference type="InterPro" id="IPR020599">
    <property type="entry name" value="Transl_elong_fac_P/YeiP"/>
</dbReference>
<reference evidence="13" key="1">
    <citation type="submission" date="2018-05" db="EMBL/GenBank/DDBJ databases">
        <title>Zavarzinia sp. HR-AS.</title>
        <authorList>
            <person name="Lee Y."/>
            <person name="Jeon C.O."/>
        </authorList>
    </citation>
    <scope>NUCLEOTIDE SEQUENCE [LARGE SCALE GENOMIC DNA]</scope>
    <source>
        <strain evidence="13">DSM 1231</strain>
    </source>
</reference>
<proteinExistence type="inferred from homology"/>
<dbReference type="OrthoDB" id="9801844at2"/>
<dbReference type="InterPro" id="IPR014722">
    <property type="entry name" value="Rib_uL2_dom2"/>
</dbReference>
<name>A0A317E1C7_9PROT</name>
<evidence type="ECO:0000313" key="12">
    <source>
        <dbReference type="EMBL" id="PWR19163.1"/>
    </source>
</evidence>
<dbReference type="InterPro" id="IPR013185">
    <property type="entry name" value="Transl_elong_KOW-like"/>
</dbReference>
<dbReference type="InterPro" id="IPR012340">
    <property type="entry name" value="NA-bd_OB-fold"/>
</dbReference>
<dbReference type="InterPro" id="IPR001059">
    <property type="entry name" value="Transl_elong_P/YeiP_cen"/>
</dbReference>
<protein>
    <recommendedName>
        <fullName evidence="7 8">Elongation factor P</fullName>
        <shortName evidence="7">EF-P</shortName>
    </recommendedName>
</protein>
<evidence type="ECO:0000256" key="8">
    <source>
        <dbReference type="NCBIfam" id="TIGR00038"/>
    </source>
</evidence>
<evidence type="ECO:0000256" key="4">
    <source>
        <dbReference type="ARBA" id="ARBA00022490"/>
    </source>
</evidence>
<evidence type="ECO:0000256" key="7">
    <source>
        <dbReference type="HAMAP-Rule" id="MF_00141"/>
    </source>
</evidence>
<dbReference type="SUPFAM" id="SSF50104">
    <property type="entry name" value="Translation proteins SH3-like domain"/>
    <property type="match status" value="1"/>
</dbReference>
<evidence type="ECO:0000313" key="13">
    <source>
        <dbReference type="Proteomes" id="UP000246077"/>
    </source>
</evidence>
<evidence type="ECO:0000256" key="1">
    <source>
        <dbReference type="ARBA" id="ARBA00004496"/>
    </source>
</evidence>
<dbReference type="Gene3D" id="2.30.30.30">
    <property type="match status" value="1"/>
</dbReference>
<keyword evidence="6 7" id="KW-0648">Protein biosynthesis</keyword>
<evidence type="ECO:0000259" key="11">
    <source>
        <dbReference type="SMART" id="SM01185"/>
    </source>
</evidence>
<dbReference type="CDD" id="cd05794">
    <property type="entry name" value="S1_EF-P_repeat_2"/>
    <property type="match status" value="1"/>
</dbReference>